<feature type="transmembrane region" description="Helical" evidence="6">
    <location>
        <begin position="448"/>
        <end position="468"/>
    </location>
</feature>
<feature type="transmembrane region" description="Helical" evidence="6">
    <location>
        <begin position="184"/>
        <end position="203"/>
    </location>
</feature>
<feature type="transmembrane region" description="Helical" evidence="6">
    <location>
        <begin position="232"/>
        <end position="252"/>
    </location>
</feature>
<dbReference type="RefSeq" id="WP_060669283.1">
    <property type="nucleotide sequence ID" value="NZ_LGTK01000104.1"/>
</dbReference>
<dbReference type="CDD" id="cd13124">
    <property type="entry name" value="MATE_SpoVB_like"/>
    <property type="match status" value="1"/>
</dbReference>
<accession>A0ABR5MFC6</accession>
<feature type="transmembrane region" description="Helical" evidence="6">
    <location>
        <begin position="390"/>
        <end position="410"/>
    </location>
</feature>
<dbReference type="InterPro" id="IPR050833">
    <property type="entry name" value="Poly_Biosynth_Transport"/>
</dbReference>
<keyword evidence="8" id="KW-1185">Reference proteome</keyword>
<evidence type="ECO:0000256" key="2">
    <source>
        <dbReference type="ARBA" id="ARBA00022475"/>
    </source>
</evidence>
<keyword evidence="5 6" id="KW-0472">Membrane</keyword>
<evidence type="ECO:0000256" key="6">
    <source>
        <dbReference type="SAM" id="Phobius"/>
    </source>
</evidence>
<evidence type="ECO:0000313" key="8">
    <source>
        <dbReference type="Proteomes" id="UP000037854"/>
    </source>
</evidence>
<sequence>MSRSILIKGTIMLTVASLLSKILGSIFRIPLQNIAGDEVLGIFSLVYPVYMVALILSVAGIPTAISKLIAEERALDPNANIRPIYLTASILALSFGVISFTFIYVFSSPIAYALGGPTSRLSLIIVATTLLIAPYMAVYRGFFQGFGDMGPTAISQVIEQFIRVGLILVLAYVLVSRGLSNEKIAGYIMIGSVAGALASFLFLRVKFARSPLKPVSNSSYSLATFSHVGKKILKVSIPIAVGSITMALVNFIDSLTIPFGLRSIGVDGASDIHYLYGIYGRGLALVQIATVFATSIVLPLIPLLTEKLVNHDRNGMRTTIEKAFYMANLIAWPAALGLLALTLPMNVGLFSDLEGSTMLAIIGFSSVFTSLTVLGTGILQGMNLANQAAYIILIGIVVKTFSNIFLVHLFGLNGAAISTLVVYIFLFIVNMIFIYRNIPFSFWHGWQIVKMIVASLSMAIIIGAPTLFFQVAEWPRLQAVLYVMGAILVGAVIYFGMLFVWNVIDRENVKKHVQKGG</sequence>
<dbReference type="EMBL" id="LGTK01000104">
    <property type="protein sequence ID" value="KPH70236.1"/>
    <property type="molecule type" value="Genomic_DNA"/>
</dbReference>
<feature type="transmembrane region" description="Helical" evidence="6">
    <location>
        <begin position="119"/>
        <end position="139"/>
    </location>
</feature>
<feature type="transmembrane region" description="Helical" evidence="6">
    <location>
        <begin position="40"/>
        <end position="63"/>
    </location>
</feature>
<feature type="transmembrane region" description="Helical" evidence="6">
    <location>
        <begin position="284"/>
        <end position="304"/>
    </location>
</feature>
<dbReference type="InterPro" id="IPR002797">
    <property type="entry name" value="Polysacc_synth"/>
</dbReference>
<evidence type="ECO:0000313" key="7">
    <source>
        <dbReference type="EMBL" id="KPH70236.1"/>
    </source>
</evidence>
<keyword evidence="2" id="KW-1003">Cell membrane</keyword>
<comment type="caution">
    <text evidence="7">The sequence shown here is derived from an EMBL/GenBank/DDBJ whole genome shotgun (WGS) entry which is preliminary data.</text>
</comment>
<feature type="transmembrane region" description="Helical" evidence="6">
    <location>
        <begin position="325"/>
        <end position="345"/>
    </location>
</feature>
<evidence type="ECO:0000256" key="3">
    <source>
        <dbReference type="ARBA" id="ARBA00022692"/>
    </source>
</evidence>
<comment type="subcellular location">
    <subcellularLocation>
        <location evidence="1">Cell membrane</location>
        <topology evidence="1">Multi-pass membrane protein</topology>
    </subcellularLocation>
</comment>
<keyword evidence="3 6" id="KW-0812">Transmembrane</keyword>
<feature type="transmembrane region" description="Helical" evidence="6">
    <location>
        <begin position="357"/>
        <end position="378"/>
    </location>
</feature>
<dbReference type="Pfam" id="PF01943">
    <property type="entry name" value="Polysacc_synt"/>
    <property type="match status" value="1"/>
</dbReference>
<dbReference type="PANTHER" id="PTHR30250:SF29">
    <property type="entry name" value="POLYSACCHARIDE BIOSYNTHESIS PROTEIN C-TERMINAL DOMAIN-CONTAINING PROTEIN"/>
    <property type="match status" value="1"/>
</dbReference>
<feature type="transmembrane region" description="Helical" evidence="6">
    <location>
        <begin position="480"/>
        <end position="504"/>
    </location>
</feature>
<dbReference type="InterPro" id="IPR024923">
    <property type="entry name" value="PG_synth_SpoVB"/>
</dbReference>
<organism evidence="7 8">
    <name type="scientific">Oceanobacillus caeni</name>
    <dbReference type="NCBI Taxonomy" id="405946"/>
    <lineage>
        <taxon>Bacteria</taxon>
        <taxon>Bacillati</taxon>
        <taxon>Bacillota</taxon>
        <taxon>Bacilli</taxon>
        <taxon>Bacillales</taxon>
        <taxon>Bacillaceae</taxon>
        <taxon>Oceanobacillus</taxon>
    </lineage>
</organism>
<dbReference type="Proteomes" id="UP000037854">
    <property type="component" value="Unassembled WGS sequence"/>
</dbReference>
<proteinExistence type="predicted"/>
<protein>
    <submittedName>
        <fullName evidence="7">Polysaccharide biosynthesis/transport protein</fullName>
    </submittedName>
</protein>
<gene>
    <name evidence="7" type="ORF">AFL42_16815</name>
</gene>
<reference evidence="7 8" key="1">
    <citation type="submission" date="2015-07" db="EMBL/GenBank/DDBJ databases">
        <title>High-quality draft genome sequence of Oceanobacillus caeni HM6, a bacillus isolated from a human feces.</title>
        <authorList>
            <person name="Kumar J."/>
            <person name="Verma M.K."/>
            <person name="Pandey R."/>
            <person name="Bhambi M."/>
            <person name="Chauhan N."/>
        </authorList>
    </citation>
    <scope>NUCLEOTIDE SEQUENCE [LARGE SCALE GENOMIC DNA]</scope>
    <source>
        <strain evidence="7 8">HM6</strain>
    </source>
</reference>
<feature type="transmembrane region" description="Helical" evidence="6">
    <location>
        <begin position="416"/>
        <end position="436"/>
    </location>
</feature>
<keyword evidence="4 6" id="KW-1133">Transmembrane helix</keyword>
<dbReference type="PANTHER" id="PTHR30250">
    <property type="entry name" value="PST FAMILY PREDICTED COLANIC ACID TRANSPORTER"/>
    <property type="match status" value="1"/>
</dbReference>
<evidence type="ECO:0000256" key="5">
    <source>
        <dbReference type="ARBA" id="ARBA00023136"/>
    </source>
</evidence>
<evidence type="ECO:0000256" key="1">
    <source>
        <dbReference type="ARBA" id="ARBA00004651"/>
    </source>
</evidence>
<name>A0ABR5MFC6_9BACI</name>
<evidence type="ECO:0000256" key="4">
    <source>
        <dbReference type="ARBA" id="ARBA00022989"/>
    </source>
</evidence>
<feature type="transmembrane region" description="Helical" evidence="6">
    <location>
        <begin position="84"/>
        <end position="107"/>
    </location>
</feature>
<dbReference type="PIRSF" id="PIRSF038958">
    <property type="entry name" value="PG_synth_SpoVB"/>
    <property type="match status" value="1"/>
</dbReference>
<feature type="transmembrane region" description="Helical" evidence="6">
    <location>
        <begin position="160"/>
        <end position="178"/>
    </location>
</feature>